<accession>A0A167Y8J9</accession>
<reference evidence="1 2" key="1">
    <citation type="journal article" date="2016" name="Genome Biol. Evol.">
        <title>Divergent and convergent evolution of fungal pathogenicity.</title>
        <authorList>
            <person name="Shang Y."/>
            <person name="Xiao G."/>
            <person name="Zheng P."/>
            <person name="Cen K."/>
            <person name="Zhan S."/>
            <person name="Wang C."/>
        </authorList>
    </citation>
    <scope>NUCLEOTIDE SEQUENCE [LARGE SCALE GENOMIC DNA]</scope>
    <source>
        <strain evidence="1 2">ARSEF 7405</strain>
    </source>
</reference>
<evidence type="ECO:0000313" key="1">
    <source>
        <dbReference type="EMBL" id="KZZ90987.1"/>
    </source>
</evidence>
<keyword evidence="2" id="KW-1185">Reference proteome</keyword>
<gene>
    <name evidence="1" type="ORF">AAP_03628</name>
</gene>
<name>A0A167Y8J9_9EURO</name>
<comment type="caution">
    <text evidence="1">The sequence shown here is derived from an EMBL/GenBank/DDBJ whole genome shotgun (WGS) entry which is preliminary data.</text>
</comment>
<proteinExistence type="predicted"/>
<dbReference type="Proteomes" id="UP000242877">
    <property type="component" value="Unassembled WGS sequence"/>
</dbReference>
<evidence type="ECO:0000313" key="2">
    <source>
        <dbReference type="Proteomes" id="UP000242877"/>
    </source>
</evidence>
<protein>
    <submittedName>
        <fullName evidence="1">Uncharacterized protein</fullName>
    </submittedName>
</protein>
<dbReference type="EMBL" id="AZGZ01000015">
    <property type="protein sequence ID" value="KZZ90987.1"/>
    <property type="molecule type" value="Genomic_DNA"/>
</dbReference>
<dbReference type="AlphaFoldDB" id="A0A167Y8J9"/>
<sequence length="60" mass="6093">MAITGPTSCAQALPPSFKDVIALCGQSKFSTVQSVGNRIHTAPHFASPASPSLQSSCSSS</sequence>
<dbReference type="VEuPathDB" id="FungiDB:AAP_03628"/>
<organism evidence="1 2">
    <name type="scientific">Ascosphaera apis ARSEF 7405</name>
    <dbReference type="NCBI Taxonomy" id="392613"/>
    <lineage>
        <taxon>Eukaryota</taxon>
        <taxon>Fungi</taxon>
        <taxon>Dikarya</taxon>
        <taxon>Ascomycota</taxon>
        <taxon>Pezizomycotina</taxon>
        <taxon>Eurotiomycetes</taxon>
        <taxon>Eurotiomycetidae</taxon>
        <taxon>Onygenales</taxon>
        <taxon>Ascosphaeraceae</taxon>
        <taxon>Ascosphaera</taxon>
    </lineage>
</organism>